<comment type="caution">
    <text evidence="2">The sequence shown here is derived from an EMBL/GenBank/DDBJ whole genome shotgun (WGS) entry which is preliminary data.</text>
</comment>
<sequence length="198" mass="23080">MFFKSQKLARKEKYQIVEETLNKKNQKLVSDQSDKEFSKEFQEIHSRIDGVTSALTQLITENGEFQRQVEKIMNIFPIRNLNDINKTEEILKNPQQMNIIAKELSRLGGGTVKEITKRIMFRIINNETAQLYSWEGQKGKQKFKDLLLGKLIIKAVRLNEKTKEASEADIIKPLREWLVRAKFRRVQSNSQPDDAADL</sequence>
<reference evidence="3" key="1">
    <citation type="submission" date="2023-01" db="EMBL/GenBank/DDBJ databases">
        <title>Key to firefly adult light organ development and bioluminescence: homeobox transcription factors regulate luciferase expression and transportation to peroxisome.</title>
        <authorList>
            <person name="Fu X."/>
        </authorList>
    </citation>
    <scope>NUCLEOTIDE SEQUENCE [LARGE SCALE GENOMIC DNA]</scope>
</reference>
<dbReference type="PANTHER" id="PTHR34153:SF2">
    <property type="entry name" value="SI:CH211-262H13.3-RELATED"/>
    <property type="match status" value="1"/>
</dbReference>
<evidence type="ECO:0000313" key="2">
    <source>
        <dbReference type="EMBL" id="KAK4885947.1"/>
    </source>
</evidence>
<dbReference type="EMBL" id="JARPUR010000001">
    <property type="protein sequence ID" value="KAK4885947.1"/>
    <property type="molecule type" value="Genomic_DNA"/>
</dbReference>
<dbReference type="InterPro" id="IPR032071">
    <property type="entry name" value="DUF4806"/>
</dbReference>
<feature type="domain" description="DUF4806" evidence="1">
    <location>
        <begin position="75"/>
        <end position="146"/>
    </location>
</feature>
<organism evidence="2 3">
    <name type="scientific">Aquatica leii</name>
    <dbReference type="NCBI Taxonomy" id="1421715"/>
    <lineage>
        <taxon>Eukaryota</taxon>
        <taxon>Metazoa</taxon>
        <taxon>Ecdysozoa</taxon>
        <taxon>Arthropoda</taxon>
        <taxon>Hexapoda</taxon>
        <taxon>Insecta</taxon>
        <taxon>Pterygota</taxon>
        <taxon>Neoptera</taxon>
        <taxon>Endopterygota</taxon>
        <taxon>Coleoptera</taxon>
        <taxon>Polyphaga</taxon>
        <taxon>Elateriformia</taxon>
        <taxon>Elateroidea</taxon>
        <taxon>Lampyridae</taxon>
        <taxon>Luciolinae</taxon>
        <taxon>Aquatica</taxon>
    </lineage>
</organism>
<dbReference type="AlphaFoldDB" id="A0AAN7SK09"/>
<proteinExistence type="predicted"/>
<gene>
    <name evidence="2" type="ORF">RN001_002218</name>
</gene>
<evidence type="ECO:0000313" key="3">
    <source>
        <dbReference type="Proteomes" id="UP001353858"/>
    </source>
</evidence>
<accession>A0AAN7SK09</accession>
<protein>
    <recommendedName>
        <fullName evidence="1">DUF4806 domain-containing protein</fullName>
    </recommendedName>
</protein>
<keyword evidence="3" id="KW-1185">Reference proteome</keyword>
<evidence type="ECO:0000259" key="1">
    <source>
        <dbReference type="Pfam" id="PF16064"/>
    </source>
</evidence>
<dbReference type="PANTHER" id="PTHR34153">
    <property type="entry name" value="SI:CH211-262H13.3-RELATED-RELATED"/>
    <property type="match status" value="1"/>
</dbReference>
<dbReference type="Proteomes" id="UP001353858">
    <property type="component" value="Unassembled WGS sequence"/>
</dbReference>
<name>A0AAN7SK09_9COLE</name>
<dbReference type="Pfam" id="PF16064">
    <property type="entry name" value="DUF4806"/>
    <property type="match status" value="1"/>
</dbReference>